<dbReference type="Proteomes" id="UP000198736">
    <property type="component" value="Unassembled WGS sequence"/>
</dbReference>
<gene>
    <name evidence="1" type="ORF">COMA2_40254</name>
</gene>
<organism evidence="1 2">
    <name type="scientific">Candidatus Nitrospira nitrificans</name>
    <dbReference type="NCBI Taxonomy" id="1742973"/>
    <lineage>
        <taxon>Bacteria</taxon>
        <taxon>Pseudomonadati</taxon>
        <taxon>Nitrospirota</taxon>
        <taxon>Nitrospiria</taxon>
        <taxon>Nitrospirales</taxon>
        <taxon>Nitrospiraceae</taxon>
        <taxon>Nitrospira</taxon>
    </lineage>
</organism>
<protein>
    <submittedName>
        <fullName evidence="1">Uncharacterized protein</fullName>
    </submittedName>
</protein>
<dbReference type="AlphaFoldDB" id="A0A0S4LL65"/>
<dbReference type="EMBL" id="CZPZ01000031">
    <property type="protein sequence ID" value="CUS38229.1"/>
    <property type="molecule type" value="Genomic_DNA"/>
</dbReference>
<reference evidence="2" key="1">
    <citation type="submission" date="2015-10" db="EMBL/GenBank/DDBJ databases">
        <authorList>
            <person name="Luecker S."/>
            <person name="Luecker S."/>
        </authorList>
    </citation>
    <scope>NUCLEOTIDE SEQUENCE [LARGE SCALE GENOMIC DNA]</scope>
</reference>
<proteinExistence type="predicted"/>
<name>A0A0S4LL65_9BACT</name>
<keyword evidence="2" id="KW-1185">Reference proteome</keyword>
<dbReference type="STRING" id="1742973.COMA2_40254"/>
<sequence length="124" mass="13887">MSPGSLRTSKVSLRRVYSSIFIKMAAGRPFFVTMTSSSRSCTPATSSGRRVLTSDNDKVFTIVNFLILEARILVVMIHRLAPLRQMNWPVCAAIRAQERVKCFAALRCKGWAAEFGGGWGWYTH</sequence>
<accession>A0A0S4LL65</accession>
<evidence type="ECO:0000313" key="2">
    <source>
        <dbReference type="Proteomes" id="UP000198736"/>
    </source>
</evidence>
<evidence type="ECO:0000313" key="1">
    <source>
        <dbReference type="EMBL" id="CUS38229.1"/>
    </source>
</evidence>